<proteinExistence type="predicted"/>
<dbReference type="Proteomes" id="UP000475928">
    <property type="component" value="Unassembled WGS sequence"/>
</dbReference>
<keyword evidence="1" id="KW-0812">Transmembrane</keyword>
<comment type="caution">
    <text evidence="3">The sequence shown here is derived from an EMBL/GenBank/DDBJ whole genome shotgun (WGS) entry which is preliminary data.</text>
</comment>
<keyword evidence="4" id="KW-1185">Reference proteome</keyword>
<dbReference type="InterPro" id="IPR050229">
    <property type="entry name" value="GlpE_sulfurtransferase"/>
</dbReference>
<keyword evidence="1" id="KW-1133">Transmembrane helix</keyword>
<evidence type="ECO:0000313" key="3">
    <source>
        <dbReference type="EMBL" id="GFH40292.1"/>
    </source>
</evidence>
<dbReference type="PANTHER" id="PTHR43031:SF18">
    <property type="entry name" value="RHODANESE-RELATED SULFURTRANSFERASES"/>
    <property type="match status" value="1"/>
</dbReference>
<dbReference type="SMART" id="SM00450">
    <property type="entry name" value="RHOD"/>
    <property type="match status" value="1"/>
</dbReference>
<dbReference type="InterPro" id="IPR036873">
    <property type="entry name" value="Rhodanese-like_dom_sf"/>
</dbReference>
<organism evidence="3 4">
    <name type="scientific">Pseudolactococcus insecticola</name>
    <dbReference type="NCBI Taxonomy" id="2709158"/>
    <lineage>
        <taxon>Bacteria</taxon>
        <taxon>Bacillati</taxon>
        <taxon>Bacillota</taxon>
        <taxon>Bacilli</taxon>
        <taxon>Lactobacillales</taxon>
        <taxon>Streptococcaceae</taxon>
        <taxon>Pseudolactococcus</taxon>
    </lineage>
</organism>
<evidence type="ECO:0000256" key="1">
    <source>
        <dbReference type="SAM" id="Phobius"/>
    </source>
</evidence>
<dbReference type="RefSeq" id="WP_172355670.1">
    <property type="nucleotide sequence ID" value="NZ_BLLH01000002.1"/>
</dbReference>
<feature type="transmembrane region" description="Helical" evidence="1">
    <location>
        <begin position="6"/>
        <end position="23"/>
    </location>
</feature>
<dbReference type="PANTHER" id="PTHR43031">
    <property type="entry name" value="FAD-DEPENDENT OXIDOREDUCTASE"/>
    <property type="match status" value="1"/>
</dbReference>
<evidence type="ECO:0000259" key="2">
    <source>
        <dbReference type="PROSITE" id="PS50206"/>
    </source>
</evidence>
<dbReference type="InterPro" id="IPR001763">
    <property type="entry name" value="Rhodanese-like_dom"/>
</dbReference>
<gene>
    <name evidence="3" type="ORF">Hs20B_06900</name>
</gene>
<protein>
    <recommendedName>
        <fullName evidence="2">Rhodanese domain-containing protein</fullName>
    </recommendedName>
</protein>
<feature type="domain" description="Rhodanese" evidence="2">
    <location>
        <begin position="43"/>
        <end position="129"/>
    </location>
</feature>
<dbReference type="SUPFAM" id="SSF52821">
    <property type="entry name" value="Rhodanese/Cell cycle control phosphatase"/>
    <property type="match status" value="1"/>
</dbReference>
<dbReference type="PROSITE" id="PS50206">
    <property type="entry name" value="RHODANESE_3"/>
    <property type="match status" value="1"/>
</dbReference>
<dbReference type="CDD" id="cd00158">
    <property type="entry name" value="RHOD"/>
    <property type="match status" value="1"/>
</dbReference>
<sequence length="130" mass="14546">MFIYIFDVILIIAIVAIVGYPQVNKLRIKKISKTVDNAEFSNAVTGGQLIDLREPADFRVAHILGARNLPYSQFEQSISAIRKDKPVLFYENGKPTISVRAALKLKKAGYTDIYILKSGMKAWNGKTKTV</sequence>
<accession>A0A6A0B508</accession>
<dbReference type="Pfam" id="PF00581">
    <property type="entry name" value="Rhodanese"/>
    <property type="match status" value="1"/>
</dbReference>
<name>A0A6A0B508_9LACT</name>
<keyword evidence="1" id="KW-0472">Membrane</keyword>
<dbReference type="EMBL" id="BLLH01000002">
    <property type="protein sequence ID" value="GFH40292.1"/>
    <property type="molecule type" value="Genomic_DNA"/>
</dbReference>
<reference evidence="3 4" key="1">
    <citation type="submission" date="2020-02" db="EMBL/GenBank/DDBJ databases">
        <title>Draft genome sequence of Lactococcus sp. Hs20B0-1.</title>
        <authorList>
            <person name="Noda S."/>
            <person name="Yuki M."/>
            <person name="Ohkuma M."/>
        </authorList>
    </citation>
    <scope>NUCLEOTIDE SEQUENCE [LARGE SCALE GENOMIC DNA]</scope>
    <source>
        <strain evidence="3 4">Hs20B0-1</strain>
    </source>
</reference>
<evidence type="ECO:0000313" key="4">
    <source>
        <dbReference type="Proteomes" id="UP000475928"/>
    </source>
</evidence>
<dbReference type="Gene3D" id="3.40.250.10">
    <property type="entry name" value="Rhodanese-like domain"/>
    <property type="match status" value="1"/>
</dbReference>
<dbReference type="AlphaFoldDB" id="A0A6A0B508"/>